<protein>
    <submittedName>
        <fullName evidence="1">Uncharacterized protein</fullName>
    </submittedName>
</protein>
<evidence type="ECO:0000313" key="1">
    <source>
        <dbReference type="EMBL" id="KKN55900.1"/>
    </source>
</evidence>
<dbReference type="EMBL" id="LAZR01000866">
    <property type="protein sequence ID" value="KKN55900.1"/>
    <property type="molecule type" value="Genomic_DNA"/>
</dbReference>
<comment type="caution">
    <text evidence="1">The sequence shown here is derived from an EMBL/GenBank/DDBJ whole genome shotgun (WGS) entry which is preliminary data.</text>
</comment>
<sequence>MSEQLKEMKERGLEVLRQLKEGDIRQLLEEILTDGLEQTYDGSCGCCISHLDDLRRTQVVVSEQLLIQFEVELDQDDVTHDKIDWIR</sequence>
<accession>A0A0F9RHE6</accession>
<name>A0A0F9RHE6_9ZZZZ</name>
<gene>
    <name evidence="1" type="ORF">LCGC14_0577430</name>
</gene>
<proteinExistence type="predicted"/>
<organism evidence="1">
    <name type="scientific">marine sediment metagenome</name>
    <dbReference type="NCBI Taxonomy" id="412755"/>
    <lineage>
        <taxon>unclassified sequences</taxon>
        <taxon>metagenomes</taxon>
        <taxon>ecological metagenomes</taxon>
    </lineage>
</organism>
<reference evidence="1" key="1">
    <citation type="journal article" date="2015" name="Nature">
        <title>Complex archaea that bridge the gap between prokaryotes and eukaryotes.</title>
        <authorList>
            <person name="Spang A."/>
            <person name="Saw J.H."/>
            <person name="Jorgensen S.L."/>
            <person name="Zaremba-Niedzwiedzka K."/>
            <person name="Martijn J."/>
            <person name="Lind A.E."/>
            <person name="van Eijk R."/>
            <person name="Schleper C."/>
            <person name="Guy L."/>
            <person name="Ettema T.J."/>
        </authorList>
    </citation>
    <scope>NUCLEOTIDE SEQUENCE</scope>
</reference>
<dbReference type="AlphaFoldDB" id="A0A0F9RHE6"/>